<dbReference type="InterPro" id="IPR013762">
    <property type="entry name" value="Integrase-like_cat_sf"/>
</dbReference>
<dbReference type="Pfam" id="PF00589">
    <property type="entry name" value="Phage_integrase"/>
    <property type="match status" value="1"/>
</dbReference>
<accession>A0A5D0TTC9</accession>
<dbReference type="Gene3D" id="1.10.443.10">
    <property type="entry name" value="Intergrase catalytic core"/>
    <property type="match status" value="1"/>
</dbReference>
<dbReference type="Proteomes" id="UP000322634">
    <property type="component" value="Unassembled WGS sequence"/>
</dbReference>
<keyword evidence="5" id="KW-1185">Reference proteome</keyword>
<dbReference type="EMBL" id="VSFF01000016">
    <property type="protein sequence ID" value="TYC08606.1"/>
    <property type="molecule type" value="Genomic_DNA"/>
</dbReference>
<evidence type="ECO:0000259" key="3">
    <source>
        <dbReference type="PROSITE" id="PS51898"/>
    </source>
</evidence>
<proteinExistence type="predicted"/>
<feature type="domain" description="Tyr recombinase" evidence="3">
    <location>
        <begin position="88"/>
        <end position="280"/>
    </location>
</feature>
<dbReference type="GO" id="GO:0006310">
    <property type="term" value="P:DNA recombination"/>
    <property type="evidence" value="ECO:0007669"/>
    <property type="project" value="UniProtKB-KW"/>
</dbReference>
<name>A0A5D0TTC9_9ACTN</name>
<dbReference type="InterPro" id="IPR011010">
    <property type="entry name" value="DNA_brk_join_enz"/>
</dbReference>
<evidence type="ECO:0000256" key="2">
    <source>
        <dbReference type="SAM" id="MobiDB-lite"/>
    </source>
</evidence>
<dbReference type="GO" id="GO:0015074">
    <property type="term" value="P:DNA integration"/>
    <property type="evidence" value="ECO:0007669"/>
    <property type="project" value="InterPro"/>
</dbReference>
<organism evidence="4 5">
    <name type="scientific">Actinomadura syzygii</name>
    <dbReference type="NCBI Taxonomy" id="1427538"/>
    <lineage>
        <taxon>Bacteria</taxon>
        <taxon>Bacillati</taxon>
        <taxon>Actinomycetota</taxon>
        <taxon>Actinomycetes</taxon>
        <taxon>Streptosporangiales</taxon>
        <taxon>Thermomonosporaceae</taxon>
        <taxon>Actinomadura</taxon>
    </lineage>
</organism>
<keyword evidence="1" id="KW-0233">DNA recombination</keyword>
<feature type="compositionally biased region" description="Basic residues" evidence="2">
    <location>
        <begin position="51"/>
        <end position="71"/>
    </location>
</feature>
<evidence type="ECO:0000313" key="5">
    <source>
        <dbReference type="Proteomes" id="UP000322634"/>
    </source>
</evidence>
<gene>
    <name evidence="4" type="ORF">FXF65_37570</name>
</gene>
<evidence type="ECO:0000313" key="4">
    <source>
        <dbReference type="EMBL" id="TYC08606.1"/>
    </source>
</evidence>
<dbReference type="AlphaFoldDB" id="A0A5D0TTC9"/>
<dbReference type="InterPro" id="IPR002104">
    <property type="entry name" value="Integrase_catalytic"/>
</dbReference>
<dbReference type="OrthoDB" id="9815875at2"/>
<reference evidence="4 5" key="1">
    <citation type="submission" date="2019-08" db="EMBL/GenBank/DDBJ databases">
        <title>Actinomadura sp. nov. CYP1-5 isolated from mountain soil.</title>
        <authorList>
            <person name="Songsumanus A."/>
            <person name="Kuncharoen N."/>
            <person name="Kudo T."/>
            <person name="Yuki M."/>
            <person name="Igarashi Y."/>
            <person name="Tanasupawat S."/>
        </authorList>
    </citation>
    <scope>NUCLEOTIDE SEQUENCE [LARGE SCALE GENOMIC DNA]</scope>
    <source>
        <strain evidence="4 5">GKU157</strain>
    </source>
</reference>
<protein>
    <submittedName>
        <fullName evidence="4">Tyrosine-type recombinase/integrase</fullName>
    </submittedName>
</protein>
<comment type="caution">
    <text evidence="4">The sequence shown here is derived from an EMBL/GenBank/DDBJ whole genome shotgun (WGS) entry which is preliminary data.</text>
</comment>
<dbReference type="PROSITE" id="PS51898">
    <property type="entry name" value="TYR_RECOMBINASE"/>
    <property type="match status" value="1"/>
</dbReference>
<sequence length="284" mass="30414">MGGVVGVLRRGRHPRSPGQPRVADRVRPVPVAGRARARHHRAELLWDLPRPHRARRADRPGRHPTRPRRPGRGGPREAEQGLPPRGRGKAPTITLEQLRRIIAACPDDTGGRRDRALLLIGVGIAARRGELAGLRSRNVEDLGDGLRVTTLFGKRGGRSVVVSAGRNPLTDPVQAWRDWAAIARLDPGGPAFLQVDKGGNLGGGLGDRGCGERVTACGDRAGVYGLKGHSLRVALVTTARSAEKPKPIEVIADQGGWTRNSSALLGYIRIVDELVENATIGIGL</sequence>
<dbReference type="SUPFAM" id="SSF56349">
    <property type="entry name" value="DNA breaking-rejoining enzymes"/>
    <property type="match status" value="1"/>
</dbReference>
<dbReference type="GO" id="GO:0003677">
    <property type="term" value="F:DNA binding"/>
    <property type="evidence" value="ECO:0007669"/>
    <property type="project" value="InterPro"/>
</dbReference>
<evidence type="ECO:0000256" key="1">
    <source>
        <dbReference type="ARBA" id="ARBA00023172"/>
    </source>
</evidence>
<feature type="region of interest" description="Disordered" evidence="2">
    <location>
        <begin position="1"/>
        <end position="91"/>
    </location>
</feature>